<evidence type="ECO:0000313" key="10">
    <source>
        <dbReference type="EMBL" id="CAF2121954.1"/>
    </source>
</evidence>
<dbReference type="GO" id="GO:0030496">
    <property type="term" value="C:midbody"/>
    <property type="evidence" value="ECO:0007669"/>
    <property type="project" value="UniProtKB-SubCell"/>
</dbReference>
<dbReference type="EMBL" id="CAJNRG010001168">
    <property type="protein sequence ID" value="CAF2028762.1"/>
    <property type="molecule type" value="Genomic_DNA"/>
</dbReference>
<evidence type="ECO:0000313" key="8">
    <source>
        <dbReference type="EMBL" id="CAF1986401.1"/>
    </source>
</evidence>
<dbReference type="Proteomes" id="UP000663866">
    <property type="component" value="Unassembled WGS sequence"/>
</dbReference>
<proteinExistence type="inferred from homology"/>
<dbReference type="Proteomes" id="UP000663855">
    <property type="component" value="Unassembled WGS sequence"/>
</dbReference>
<evidence type="ECO:0000313" key="9">
    <source>
        <dbReference type="EMBL" id="CAF2028762.1"/>
    </source>
</evidence>
<comment type="similarity">
    <text evidence="2">Belongs to the CCDC124 family.</text>
</comment>
<evidence type="ECO:0000313" key="12">
    <source>
        <dbReference type="EMBL" id="CAF4113799.1"/>
    </source>
</evidence>
<dbReference type="PANTHER" id="PTHR21680:SF0">
    <property type="entry name" value="COILED-COIL DOMAIN-CONTAINING PROTEIN 124"/>
    <property type="match status" value="1"/>
</dbReference>
<accession>A0A816GTN9</accession>
<dbReference type="Proteomes" id="UP000663842">
    <property type="component" value="Unassembled WGS sequence"/>
</dbReference>
<dbReference type="GO" id="GO:0005634">
    <property type="term" value="C:nucleus"/>
    <property type="evidence" value="ECO:0007669"/>
    <property type="project" value="TreeGrafter"/>
</dbReference>
<dbReference type="Pfam" id="PF06244">
    <property type="entry name" value="Ccdc124"/>
    <property type="match status" value="1"/>
</dbReference>
<evidence type="ECO:0000256" key="4">
    <source>
        <dbReference type="SAM" id="MobiDB-lite"/>
    </source>
</evidence>
<feature type="region of interest" description="Disordered" evidence="4">
    <location>
        <begin position="206"/>
        <end position="242"/>
    </location>
</feature>
<evidence type="ECO:0000259" key="5">
    <source>
        <dbReference type="Pfam" id="PF06244"/>
    </source>
</evidence>
<evidence type="ECO:0000313" key="13">
    <source>
        <dbReference type="Proteomes" id="UP000663834"/>
    </source>
</evidence>
<gene>
    <name evidence="6" type="ORF">CJN711_LOCUS22093</name>
    <name evidence="7" type="ORF">KQP761_LOCUS35695</name>
    <name evidence="8" type="ORF">MBJ925_LOCUS7553</name>
    <name evidence="11" type="ORF">OVN521_LOCUS19668</name>
    <name evidence="12" type="ORF">UXM345_LOCUS22990</name>
    <name evidence="10" type="ORF">WKI299_LOCUS24575</name>
    <name evidence="9" type="ORF">XDN619_LOCUS4819</name>
</gene>
<reference evidence="7" key="1">
    <citation type="submission" date="2021-02" db="EMBL/GenBank/DDBJ databases">
        <authorList>
            <person name="Nowell W R."/>
        </authorList>
    </citation>
    <scope>NUCLEOTIDE SEQUENCE</scope>
</reference>
<dbReference type="GO" id="GO:0006366">
    <property type="term" value="P:transcription by RNA polymerase II"/>
    <property type="evidence" value="ECO:0007669"/>
    <property type="project" value="TreeGrafter"/>
</dbReference>
<feature type="region of interest" description="Disordered" evidence="4">
    <location>
        <begin position="80"/>
        <end position="130"/>
    </location>
</feature>
<keyword evidence="3" id="KW-0175">Coiled coil</keyword>
<dbReference type="PANTHER" id="PTHR21680">
    <property type="entry name" value="COILED-COIL DOMAIN-CONTAINING PROTEIN 124"/>
    <property type="match status" value="1"/>
</dbReference>
<dbReference type="OrthoDB" id="76412at2759"/>
<evidence type="ECO:0000313" key="6">
    <source>
        <dbReference type="EMBL" id="CAF1403534.1"/>
    </source>
</evidence>
<dbReference type="Proteomes" id="UP000663887">
    <property type="component" value="Unassembled WGS sequence"/>
</dbReference>
<evidence type="ECO:0000313" key="7">
    <source>
        <dbReference type="EMBL" id="CAF1677327.1"/>
    </source>
</evidence>
<evidence type="ECO:0000256" key="3">
    <source>
        <dbReference type="ARBA" id="ARBA00023054"/>
    </source>
</evidence>
<dbReference type="Proteomes" id="UP000663824">
    <property type="component" value="Unassembled WGS sequence"/>
</dbReference>
<comment type="caution">
    <text evidence="7">The sequence shown here is derived from an EMBL/GenBank/DDBJ whole genome shotgun (WGS) entry which is preliminary data.</text>
</comment>
<dbReference type="EMBL" id="CAJNOW010020073">
    <property type="protein sequence ID" value="CAF1677327.1"/>
    <property type="molecule type" value="Genomic_DNA"/>
</dbReference>
<evidence type="ECO:0000256" key="1">
    <source>
        <dbReference type="ARBA" id="ARBA00004214"/>
    </source>
</evidence>
<name>A0A816GTN9_9BILA</name>
<feature type="region of interest" description="Disordered" evidence="4">
    <location>
        <begin position="1"/>
        <end position="67"/>
    </location>
</feature>
<feature type="domain" description="Coiled-coil" evidence="5">
    <location>
        <begin position="134"/>
        <end position="215"/>
    </location>
</feature>
<organism evidence="7 13">
    <name type="scientific">Rotaria magnacalcarata</name>
    <dbReference type="NCBI Taxonomy" id="392030"/>
    <lineage>
        <taxon>Eukaryota</taxon>
        <taxon>Metazoa</taxon>
        <taxon>Spiralia</taxon>
        <taxon>Gnathifera</taxon>
        <taxon>Rotifera</taxon>
        <taxon>Eurotatoria</taxon>
        <taxon>Bdelloidea</taxon>
        <taxon>Philodinida</taxon>
        <taxon>Philodinidae</taxon>
        <taxon>Rotaria</taxon>
    </lineage>
</organism>
<dbReference type="InterPro" id="IPR054414">
    <property type="entry name" value="Ccdc124/Oxs1_C"/>
</dbReference>
<evidence type="ECO:0000256" key="2">
    <source>
        <dbReference type="ARBA" id="ARBA00008296"/>
    </source>
</evidence>
<dbReference type="InterPro" id="IPR010422">
    <property type="entry name" value="Ccdc124/Oxs1"/>
</dbReference>
<feature type="compositionally biased region" description="Polar residues" evidence="4">
    <location>
        <begin position="219"/>
        <end position="231"/>
    </location>
</feature>
<keyword evidence="14" id="KW-1185">Reference proteome</keyword>
<feature type="compositionally biased region" description="Low complexity" evidence="4">
    <location>
        <begin position="94"/>
        <end position="117"/>
    </location>
</feature>
<dbReference type="EMBL" id="CAJOBG010003753">
    <property type="protein sequence ID" value="CAF4079238.1"/>
    <property type="molecule type" value="Genomic_DNA"/>
</dbReference>
<evidence type="ECO:0000313" key="14">
    <source>
        <dbReference type="Proteomes" id="UP000663866"/>
    </source>
</evidence>
<dbReference type="SUPFAM" id="SSF47095">
    <property type="entry name" value="HMG-box"/>
    <property type="match status" value="1"/>
</dbReference>
<dbReference type="InterPro" id="IPR036910">
    <property type="entry name" value="HMG_box_dom_sf"/>
</dbReference>
<dbReference type="AlphaFoldDB" id="A0A816GTN9"/>
<evidence type="ECO:0000313" key="11">
    <source>
        <dbReference type="EMBL" id="CAF4079238.1"/>
    </source>
</evidence>
<dbReference type="EMBL" id="CAJNRE010002626">
    <property type="protein sequence ID" value="CAF1986401.1"/>
    <property type="molecule type" value="Genomic_DNA"/>
</dbReference>
<dbReference type="Proteomes" id="UP000663834">
    <property type="component" value="Unassembled WGS sequence"/>
</dbReference>
<feature type="compositionally biased region" description="Basic and acidic residues" evidence="4">
    <location>
        <begin position="12"/>
        <end position="67"/>
    </location>
</feature>
<dbReference type="GO" id="GO:0003713">
    <property type="term" value="F:transcription coactivator activity"/>
    <property type="evidence" value="ECO:0007669"/>
    <property type="project" value="TreeGrafter"/>
</dbReference>
<dbReference type="EMBL" id="CAJOBF010003882">
    <property type="protein sequence ID" value="CAF4113799.1"/>
    <property type="molecule type" value="Genomic_DNA"/>
</dbReference>
<sequence length="242" mass="27747">MSKKFGINTKSAEARARKDAVKQSNEREKQQRVEDEYWRDDDKQVQKKLQRKDERENKEHEKLQRKQEIQKLLEQEEAALTASKAKKPADLAPKKVTQAQIQQQQATGGAAVAPTGTNVKQMPINDEKTPIEENVNRLHIDGNTARNIDEALHVLSSSQILLDSHPEKRMKAAFDAYEQENLPKLKQEHPTLRMSQLKQLLKKEWMKSPDNPFNKPTKAYNQGSVLPQNVPANVEDSDHDED</sequence>
<dbReference type="EMBL" id="CAJNOV010010384">
    <property type="protein sequence ID" value="CAF1403534.1"/>
    <property type="molecule type" value="Genomic_DNA"/>
</dbReference>
<protein>
    <recommendedName>
        <fullName evidence="5">Coiled-coil domain-containing protein</fullName>
    </recommendedName>
</protein>
<comment type="subcellular location">
    <subcellularLocation>
        <location evidence="1">Midbody</location>
    </subcellularLocation>
</comment>
<dbReference type="Proteomes" id="UP000663856">
    <property type="component" value="Unassembled WGS sequence"/>
</dbReference>
<dbReference type="EMBL" id="CAJNRF010010569">
    <property type="protein sequence ID" value="CAF2121954.1"/>
    <property type="molecule type" value="Genomic_DNA"/>
</dbReference>